<evidence type="ECO:0000313" key="2">
    <source>
        <dbReference type="EMBL" id="CAE4591762.1"/>
    </source>
</evidence>
<organism evidence="2">
    <name type="scientific">Alexandrium monilatum</name>
    <dbReference type="NCBI Taxonomy" id="311494"/>
    <lineage>
        <taxon>Eukaryota</taxon>
        <taxon>Sar</taxon>
        <taxon>Alveolata</taxon>
        <taxon>Dinophyceae</taxon>
        <taxon>Gonyaulacales</taxon>
        <taxon>Pyrocystaceae</taxon>
        <taxon>Alexandrium</taxon>
    </lineage>
</organism>
<dbReference type="AlphaFoldDB" id="A0A7S4QSC1"/>
<sequence length="682" mass="69975">MGGPCWGSKGGFGGAGAGAGWGAGGGGGWGGGAACGGGSCWGSGGGGGWANGGGCAWGASAGGWGGPSMGMGKGGGSCWGQMMAMGGKGMKGYGGPSMAFSGFGGGGGGKDIYGPPSGGYSDASEPISSMKVVWVALRQASQITSEGFPPEAPALTYDKAHPLFSSAHSILQELVSDVSTDVQIVHDPDWEQFPEVAQALREAGAEENCLSVGTCPQEAKWAIGLGGGKIGRERAVKAALALSIAAGTERVEKLASQYSEFASLCMDAGILAARPARQSLGWKGGKDSGFGGAASTGKKKRNQQEAYGPPETAPEAAPTGEESPPSVTWLNVDTNSKLREAGFPTDGPAVSHEKAYAEAFKSAHHVLTELVGGDVAAAVQFTHDPDWVEFPEVGKAMKEAGAEENCFCVATYPAGGKWAVGIANGWKGRESASKLSLCLALANDEESFSNLCKQYPDFGRYLAIAGLVPNSEPKKKRKVEPKPKLAVAPPQAAVSSSEGLMANGVGFAFGAGVVKAGTTRGSPPTDTPLLVQLPSSKALKEPLSDLPREGLVVGSHGECRQDLYDSAEKVLSNLLGDPEADVHIFDDPNWEQFPEVAEALYGGNKDPAFKGPRSIEEQLMVAVCTPAGLWAAGFGAKYKSREQAAKVALAATLVMRSSDAGEVPDLSGIPPFEEFMKEVMKA</sequence>
<feature type="region of interest" description="Disordered" evidence="1">
    <location>
        <begin position="282"/>
        <end position="329"/>
    </location>
</feature>
<feature type="compositionally biased region" description="Low complexity" evidence="1">
    <location>
        <begin position="305"/>
        <end position="326"/>
    </location>
</feature>
<evidence type="ECO:0000256" key="1">
    <source>
        <dbReference type="SAM" id="MobiDB-lite"/>
    </source>
</evidence>
<accession>A0A7S4QSC1</accession>
<dbReference type="EMBL" id="HBNR01035786">
    <property type="protein sequence ID" value="CAE4591762.1"/>
    <property type="molecule type" value="Transcribed_RNA"/>
</dbReference>
<name>A0A7S4QSC1_9DINO</name>
<gene>
    <name evidence="2" type="ORF">AMON00008_LOCUS24586</name>
</gene>
<proteinExistence type="predicted"/>
<protein>
    <submittedName>
        <fullName evidence="2">Uncharacterized protein</fullName>
    </submittedName>
</protein>
<reference evidence="2" key="1">
    <citation type="submission" date="2021-01" db="EMBL/GenBank/DDBJ databases">
        <authorList>
            <person name="Corre E."/>
            <person name="Pelletier E."/>
            <person name="Niang G."/>
            <person name="Scheremetjew M."/>
            <person name="Finn R."/>
            <person name="Kale V."/>
            <person name="Holt S."/>
            <person name="Cochrane G."/>
            <person name="Meng A."/>
            <person name="Brown T."/>
            <person name="Cohen L."/>
        </authorList>
    </citation>
    <scope>NUCLEOTIDE SEQUENCE</scope>
    <source>
        <strain evidence="2">CCMP3105</strain>
    </source>
</reference>